<organism evidence="3 4">
    <name type="scientific">Microbacterium paludicola</name>
    <dbReference type="NCBI Taxonomy" id="300019"/>
    <lineage>
        <taxon>Bacteria</taxon>
        <taxon>Bacillati</taxon>
        <taxon>Actinomycetota</taxon>
        <taxon>Actinomycetes</taxon>
        <taxon>Micrococcales</taxon>
        <taxon>Microbacteriaceae</taxon>
        <taxon>Microbacterium</taxon>
    </lineage>
</organism>
<evidence type="ECO:0000313" key="4">
    <source>
        <dbReference type="Proteomes" id="UP000298358"/>
    </source>
</evidence>
<evidence type="ECO:0000256" key="1">
    <source>
        <dbReference type="SAM" id="MobiDB-lite"/>
    </source>
</evidence>
<feature type="transmembrane region" description="Helical" evidence="2">
    <location>
        <begin position="40"/>
        <end position="61"/>
    </location>
</feature>
<dbReference type="OrthoDB" id="5244024at2"/>
<keyword evidence="2" id="KW-1133">Transmembrane helix</keyword>
<keyword evidence="2" id="KW-0472">Membrane</keyword>
<name>A0A4Y9FXS9_9MICO</name>
<keyword evidence="4" id="KW-1185">Reference proteome</keyword>
<dbReference type="EMBL" id="SPQB01000003">
    <property type="protein sequence ID" value="TFU34161.1"/>
    <property type="molecule type" value="Genomic_DNA"/>
</dbReference>
<dbReference type="RefSeq" id="WP_135112868.1">
    <property type="nucleotide sequence ID" value="NZ_JADGLL010000003.1"/>
</dbReference>
<reference evidence="3 4" key="1">
    <citation type="submission" date="2019-03" db="EMBL/GenBank/DDBJ databases">
        <title>Diversity of the mouse oral microbiome.</title>
        <authorList>
            <person name="Joseph S."/>
            <person name="Aduse-Opoku J."/>
            <person name="Curtis M."/>
            <person name="Wade W."/>
            <person name="Hashim A."/>
        </authorList>
    </citation>
    <scope>NUCLEOTIDE SEQUENCE [LARGE SCALE GENOMIC DNA]</scope>
    <source>
        <strain evidence="3 4">P1012</strain>
    </source>
</reference>
<protein>
    <submittedName>
        <fullName evidence="3">DUF3040 domain-containing protein</fullName>
    </submittedName>
</protein>
<dbReference type="Pfam" id="PF11239">
    <property type="entry name" value="DUF3040"/>
    <property type="match status" value="1"/>
</dbReference>
<dbReference type="InterPro" id="IPR021401">
    <property type="entry name" value="DUF3040"/>
</dbReference>
<evidence type="ECO:0000256" key="2">
    <source>
        <dbReference type="SAM" id="Phobius"/>
    </source>
</evidence>
<dbReference type="Proteomes" id="UP000298358">
    <property type="component" value="Unassembled WGS sequence"/>
</dbReference>
<gene>
    <name evidence="3" type="ORF">E4U02_02600</name>
</gene>
<sequence>MPLSEQEQRLLDEMERHLMQNDADVVSAPAGPQVLSYRNLIIGALVVLGGLGAVIAGIALWRTSLPLGLTLGVVGFAAMLGGVILALTPVKGSAPAARPSGSGQASRGPRPNASFMDRMNERWERRQNGEQ</sequence>
<feature type="transmembrane region" description="Helical" evidence="2">
    <location>
        <begin position="67"/>
        <end position="88"/>
    </location>
</feature>
<evidence type="ECO:0000313" key="3">
    <source>
        <dbReference type="EMBL" id="TFU34161.1"/>
    </source>
</evidence>
<feature type="region of interest" description="Disordered" evidence="1">
    <location>
        <begin position="92"/>
        <end position="131"/>
    </location>
</feature>
<feature type="compositionally biased region" description="Basic and acidic residues" evidence="1">
    <location>
        <begin position="118"/>
        <end position="131"/>
    </location>
</feature>
<comment type="caution">
    <text evidence="3">The sequence shown here is derived from an EMBL/GenBank/DDBJ whole genome shotgun (WGS) entry which is preliminary data.</text>
</comment>
<accession>A0A4Y9FXS9</accession>
<dbReference type="AlphaFoldDB" id="A0A4Y9FXS9"/>
<proteinExistence type="predicted"/>
<keyword evidence="2" id="KW-0812">Transmembrane</keyword>